<dbReference type="EMBL" id="OX597822">
    <property type="protein sequence ID" value="CAI9727428.1"/>
    <property type="molecule type" value="Genomic_DNA"/>
</dbReference>
<gene>
    <name evidence="2" type="ORF">OCTVUL_1B007664</name>
</gene>
<evidence type="ECO:0000313" key="3">
    <source>
        <dbReference type="Proteomes" id="UP001162480"/>
    </source>
</evidence>
<proteinExistence type="predicted"/>
<feature type="compositionally biased region" description="Acidic residues" evidence="1">
    <location>
        <begin position="1"/>
        <end position="16"/>
    </location>
</feature>
<dbReference type="AlphaFoldDB" id="A0AA36B3V6"/>
<evidence type="ECO:0000313" key="2">
    <source>
        <dbReference type="EMBL" id="CAI9727428.1"/>
    </source>
</evidence>
<feature type="compositionally biased region" description="Acidic residues" evidence="1">
    <location>
        <begin position="30"/>
        <end position="40"/>
    </location>
</feature>
<dbReference type="Proteomes" id="UP001162480">
    <property type="component" value="Chromosome 9"/>
</dbReference>
<sequence>MASENEEEREEEEEEEEMKKKKKKKNGGCCDDDDEEEEEEKSVPRQSLNNDGHSSSYDAFSNGGSCGVVAVIVAVTVGDSNAIGHCESVSVTACGKKRRRTYRVGAAVTMVIGYENIFVGGNYGNQSLHTLSHDEEMICVCASGVQQRRRNAE</sequence>
<protein>
    <submittedName>
        <fullName evidence="2">Uncharacterized protein</fullName>
    </submittedName>
</protein>
<organism evidence="2 3">
    <name type="scientific">Octopus vulgaris</name>
    <name type="common">Common octopus</name>
    <dbReference type="NCBI Taxonomy" id="6645"/>
    <lineage>
        <taxon>Eukaryota</taxon>
        <taxon>Metazoa</taxon>
        <taxon>Spiralia</taxon>
        <taxon>Lophotrochozoa</taxon>
        <taxon>Mollusca</taxon>
        <taxon>Cephalopoda</taxon>
        <taxon>Coleoidea</taxon>
        <taxon>Octopodiformes</taxon>
        <taxon>Octopoda</taxon>
        <taxon>Incirrata</taxon>
        <taxon>Octopodidae</taxon>
        <taxon>Octopus</taxon>
    </lineage>
</organism>
<accession>A0AA36B3V6</accession>
<feature type="region of interest" description="Disordered" evidence="1">
    <location>
        <begin position="1"/>
        <end position="56"/>
    </location>
</feature>
<evidence type="ECO:0000256" key="1">
    <source>
        <dbReference type="SAM" id="MobiDB-lite"/>
    </source>
</evidence>
<keyword evidence="3" id="KW-1185">Reference proteome</keyword>
<reference evidence="2" key="1">
    <citation type="submission" date="2023-08" db="EMBL/GenBank/DDBJ databases">
        <authorList>
            <person name="Alioto T."/>
            <person name="Alioto T."/>
            <person name="Gomez Garrido J."/>
        </authorList>
    </citation>
    <scope>NUCLEOTIDE SEQUENCE</scope>
</reference>
<feature type="compositionally biased region" description="Polar residues" evidence="1">
    <location>
        <begin position="44"/>
        <end position="56"/>
    </location>
</feature>
<name>A0AA36B3V6_OCTVU</name>